<protein>
    <submittedName>
        <fullName evidence="1">Uncharacterized protein</fullName>
    </submittedName>
</protein>
<keyword evidence="2" id="KW-1185">Reference proteome</keyword>
<reference evidence="1 2" key="1">
    <citation type="submission" date="2019-11" db="EMBL/GenBank/DDBJ databases">
        <title>Comparative genomics of hydrocarbon-degrading Desulfosarcina strains.</title>
        <authorList>
            <person name="Watanabe M."/>
            <person name="Kojima H."/>
            <person name="Fukui M."/>
        </authorList>
    </citation>
    <scope>NUCLEOTIDE SEQUENCE [LARGE SCALE GENOMIC DNA]</scope>
    <source>
        <strain evidence="1 2">PP31</strain>
    </source>
</reference>
<evidence type="ECO:0000313" key="1">
    <source>
        <dbReference type="EMBL" id="BBO76722.1"/>
    </source>
</evidence>
<dbReference type="AlphaFoldDB" id="A0A5K7Z3Z9"/>
<accession>A0A5K7Z3Z9</accession>
<name>A0A5K7Z3Z9_9BACT</name>
<sequence>MPEIAYFLATSDHPIGQTHPWWDRPLPNSRLGQTEPPGPLDATPITYGGYFSAVSRFCAASRWQRVLQAVSHKMEHPLSEGDLERVAIFLEKHGSFYHPARIEVTALKKRVSLVVNVATNKVGRKNVQRETRALQQLKEERPFGWFPTVYAIEEDGLPMFLGDWFDGFHEFHLTAKSGDKEPDIVVWDGESTPCLLSEKQEAALYRNMAMILTACYDPVSTRQIFPWHHAAGDFVVRLEKERTTVKLITVRDYRPMIRSGAEPTNENEMLAMLQAFFLHLTLRMRLDRIDGVSEVAWAPDRCLTPVIEGFFQGLDLTARLNGFPEAFPRFFGQYLEQQCEADLRDRAGEITKSVFDRHSEERQRIEANLTHHVGTVSRLLAGWSE</sequence>
<dbReference type="Proteomes" id="UP000427769">
    <property type="component" value="Chromosome"/>
</dbReference>
<gene>
    <name evidence="1" type="ORF">DSCW_41390</name>
</gene>
<dbReference type="OrthoDB" id="5494762at2"/>
<dbReference type="RefSeq" id="WP_155305532.1">
    <property type="nucleotide sequence ID" value="NZ_AP021875.1"/>
</dbReference>
<evidence type="ECO:0000313" key="2">
    <source>
        <dbReference type="Proteomes" id="UP000427769"/>
    </source>
</evidence>
<dbReference type="KEGG" id="dwd:DSCW_41390"/>
<organism evidence="1 2">
    <name type="scientific">Desulfosarcina widdelii</name>
    <dbReference type="NCBI Taxonomy" id="947919"/>
    <lineage>
        <taxon>Bacteria</taxon>
        <taxon>Pseudomonadati</taxon>
        <taxon>Thermodesulfobacteriota</taxon>
        <taxon>Desulfobacteria</taxon>
        <taxon>Desulfobacterales</taxon>
        <taxon>Desulfosarcinaceae</taxon>
        <taxon>Desulfosarcina</taxon>
    </lineage>
</organism>
<dbReference type="EMBL" id="AP021875">
    <property type="protein sequence ID" value="BBO76722.1"/>
    <property type="molecule type" value="Genomic_DNA"/>
</dbReference>
<proteinExistence type="predicted"/>